<dbReference type="Proteomes" id="UP000013523">
    <property type="component" value="Chromosome"/>
</dbReference>
<dbReference type="PATRIC" id="fig|86416.3.peg.1549"/>
<accession>R4K498</accession>
<dbReference type="RefSeq" id="WP_015614826.1">
    <property type="nucleotide sequence ID" value="NC_021182.1"/>
</dbReference>
<name>R4K498_CLOPA</name>
<proteinExistence type="predicted"/>
<sequence length="88" mass="10443">MRLFDKLKEVVLREFDDDDNDVNFSKKILHFVKNEADRADRADKNRNRILRLAANIENKSDYELKRIYQTSSGDLEMATGYLLKKRGY</sequence>
<dbReference type="KEGG" id="cpas:Clopa_1575"/>
<dbReference type="HOGENOM" id="CLU_2521780_0_0_9"/>
<dbReference type="EMBL" id="CP003261">
    <property type="protein sequence ID" value="AGK96506.1"/>
    <property type="molecule type" value="Genomic_DNA"/>
</dbReference>
<organism evidence="1 2">
    <name type="scientific">Clostridium pasteurianum BC1</name>
    <dbReference type="NCBI Taxonomy" id="86416"/>
    <lineage>
        <taxon>Bacteria</taxon>
        <taxon>Bacillati</taxon>
        <taxon>Bacillota</taxon>
        <taxon>Clostridia</taxon>
        <taxon>Eubacteriales</taxon>
        <taxon>Clostridiaceae</taxon>
        <taxon>Clostridium</taxon>
    </lineage>
</organism>
<protein>
    <submittedName>
        <fullName evidence="1">Uncharacterized protein</fullName>
    </submittedName>
</protein>
<evidence type="ECO:0000313" key="2">
    <source>
        <dbReference type="Proteomes" id="UP000013523"/>
    </source>
</evidence>
<keyword evidence="2" id="KW-1185">Reference proteome</keyword>
<gene>
    <name evidence="1" type="ORF">Clopa_1575</name>
</gene>
<dbReference type="OrthoDB" id="10005282at2"/>
<reference evidence="1 2" key="1">
    <citation type="submission" date="2012-01" db="EMBL/GenBank/DDBJ databases">
        <title>Complete sequence of chromosome of Clostridium pasteurianum BC1.</title>
        <authorList>
            <consortium name="US DOE Joint Genome Institute"/>
            <person name="Lucas S."/>
            <person name="Han J."/>
            <person name="Lapidus A."/>
            <person name="Cheng J.-F."/>
            <person name="Goodwin L."/>
            <person name="Pitluck S."/>
            <person name="Peters L."/>
            <person name="Mikhailova N."/>
            <person name="Teshima H."/>
            <person name="Detter J.C."/>
            <person name="Han C."/>
            <person name="Tapia R."/>
            <person name="Land M."/>
            <person name="Hauser L."/>
            <person name="Kyrpides N."/>
            <person name="Ivanova N."/>
            <person name="Pagani I."/>
            <person name="Dunn J."/>
            <person name="Taghavi S."/>
            <person name="Francis A."/>
            <person name="van der Lelie D."/>
            <person name="Woyke T."/>
        </authorList>
    </citation>
    <scope>NUCLEOTIDE SEQUENCE [LARGE SCALE GENOMIC DNA]</scope>
    <source>
        <strain evidence="1 2">BC1</strain>
    </source>
</reference>
<dbReference type="AlphaFoldDB" id="R4K498"/>
<evidence type="ECO:0000313" key="1">
    <source>
        <dbReference type="EMBL" id="AGK96506.1"/>
    </source>
</evidence>